<accession>A0A4Q7PNM1</accession>
<protein>
    <submittedName>
        <fullName evidence="1">Uncharacterized protein</fullName>
    </submittedName>
</protein>
<sequence>MDKSQSFPVLSEDAFFQRILQCLRNELGSGCRIRLETVWKNNGLLLHAVIITEDRLTLSPALYLEPYYQDYRQGIPVATLARRIAASYRSRRADPELDADQVLPSENVNQRILFRLVHWSRNRELLKNVPHIPFLDLAVVFYFTVSHSVLGTGSCLLQHSHLEALHLKESELWPLALVNTPALLPARIQSMQELLPKMLEALAAEDKEALPEQDLDSLFPPGGSPMYVLTNPSCSYGAACLLYPGVLSSFAKKLGSDLYILPSSIHEAILMPAASAPDQAALARMVRDVNRTDVPICDQLSDRVYLYSRKLDQIVY</sequence>
<dbReference type="Pfam" id="PF18941">
    <property type="entry name" value="DUF5688"/>
    <property type="match status" value="1"/>
</dbReference>
<keyword evidence="2" id="KW-1185">Reference proteome</keyword>
<dbReference type="InterPro" id="IPR043743">
    <property type="entry name" value="DUF5688"/>
</dbReference>
<evidence type="ECO:0000313" key="2">
    <source>
        <dbReference type="Proteomes" id="UP000292927"/>
    </source>
</evidence>
<dbReference type="AlphaFoldDB" id="A0A4Q7PNM1"/>
<dbReference type="Proteomes" id="UP000292927">
    <property type="component" value="Unassembled WGS sequence"/>
</dbReference>
<evidence type="ECO:0000313" key="1">
    <source>
        <dbReference type="EMBL" id="RZT02542.1"/>
    </source>
</evidence>
<dbReference type="RefSeq" id="WP_130433007.1">
    <property type="nucleotide sequence ID" value="NZ_SGXF01000001.1"/>
</dbReference>
<proteinExistence type="predicted"/>
<name>A0A4Q7PNM1_9FIRM</name>
<dbReference type="OrthoDB" id="1655031at2"/>
<reference evidence="1 2" key="1">
    <citation type="submission" date="2019-02" db="EMBL/GenBank/DDBJ databases">
        <title>Genomic Encyclopedia of Type Strains, Phase IV (KMG-IV): sequencing the most valuable type-strain genomes for metagenomic binning, comparative biology and taxonomic classification.</title>
        <authorList>
            <person name="Goeker M."/>
        </authorList>
    </citation>
    <scope>NUCLEOTIDE SEQUENCE [LARGE SCALE GENOMIC DNA]</scope>
    <source>
        <strain evidence="1 2">DSM 29486</strain>
    </source>
</reference>
<comment type="caution">
    <text evidence="1">The sequence shown here is derived from an EMBL/GenBank/DDBJ whole genome shotgun (WGS) entry which is preliminary data.</text>
</comment>
<dbReference type="EMBL" id="SGXF01000001">
    <property type="protein sequence ID" value="RZT02542.1"/>
    <property type="molecule type" value="Genomic_DNA"/>
</dbReference>
<organism evidence="1 2">
    <name type="scientific">Cuneatibacter caecimuris</name>
    <dbReference type="NCBI Taxonomy" id="1796618"/>
    <lineage>
        <taxon>Bacteria</taxon>
        <taxon>Bacillati</taxon>
        <taxon>Bacillota</taxon>
        <taxon>Clostridia</taxon>
        <taxon>Lachnospirales</taxon>
        <taxon>Lachnospiraceae</taxon>
        <taxon>Cuneatibacter</taxon>
    </lineage>
</organism>
<gene>
    <name evidence="1" type="ORF">EV209_0661</name>
</gene>